<dbReference type="AlphaFoldDB" id="A0A9D2T7B9"/>
<keyword evidence="3" id="KW-0446">Lipid-binding</keyword>
<organism evidence="5 6">
    <name type="scientific">Candidatus Anaerostipes avistercoris</name>
    <dbReference type="NCBI Taxonomy" id="2838462"/>
    <lineage>
        <taxon>Bacteria</taxon>
        <taxon>Bacillati</taxon>
        <taxon>Bacillota</taxon>
        <taxon>Clostridia</taxon>
        <taxon>Lachnospirales</taxon>
        <taxon>Lachnospiraceae</taxon>
        <taxon>Anaerostipes</taxon>
    </lineage>
</organism>
<keyword evidence="2" id="KW-0333">Golgi apparatus</keyword>
<evidence type="ECO:0000313" key="5">
    <source>
        <dbReference type="EMBL" id="HJC49708.1"/>
    </source>
</evidence>
<protein>
    <submittedName>
        <fullName evidence="5">GPP34 family phosphoprotein</fullName>
    </submittedName>
</protein>
<comment type="caution">
    <text evidence="5">The sequence shown here is derived from an EMBL/GenBank/DDBJ whole genome shotgun (WGS) entry which is preliminary data.</text>
</comment>
<gene>
    <name evidence="5" type="ORF">H9754_03870</name>
</gene>
<dbReference type="EMBL" id="DWWD01000020">
    <property type="protein sequence ID" value="HJC49708.1"/>
    <property type="molecule type" value="Genomic_DNA"/>
</dbReference>
<evidence type="ECO:0000256" key="4">
    <source>
        <dbReference type="ARBA" id="ARBA00023136"/>
    </source>
</evidence>
<evidence type="ECO:0000313" key="6">
    <source>
        <dbReference type="Proteomes" id="UP000823904"/>
    </source>
</evidence>
<accession>A0A9D2T7B9</accession>
<dbReference type="GO" id="GO:0012505">
    <property type="term" value="C:endomembrane system"/>
    <property type="evidence" value="ECO:0007669"/>
    <property type="project" value="UniProtKB-ARBA"/>
</dbReference>
<dbReference type="GO" id="GO:0070273">
    <property type="term" value="F:phosphatidylinositol-4-phosphate binding"/>
    <property type="evidence" value="ECO:0007669"/>
    <property type="project" value="InterPro"/>
</dbReference>
<dbReference type="InterPro" id="IPR008628">
    <property type="entry name" value="GPP34-like"/>
</dbReference>
<sequence length="216" mass="24675">MDRTSISQEYLLLVLDKNGYIPPMRREESNAGLTAACFMDLLLNEIITVNKKQITVTDDLPQELAYLTPIYTYLKEKNRSVSKMMTDYAAGVRLKPLMTEIGEAMAADGMVSKGEGGLFGTKVTYFPDKSRKEELLAHIKSAAADQSKMTAHDMALIFLLQKTKNLNQYFSKYEREQWKTVWKDIKKDPQNKQLSKMIDELNDWITVVLAAVLMYI</sequence>
<name>A0A9D2T7B9_9FIRM</name>
<dbReference type="InterPro" id="IPR038261">
    <property type="entry name" value="GPP34-like_sf"/>
</dbReference>
<dbReference type="GO" id="GO:0005737">
    <property type="term" value="C:cytoplasm"/>
    <property type="evidence" value="ECO:0007669"/>
    <property type="project" value="UniProtKB-ARBA"/>
</dbReference>
<dbReference type="Pfam" id="PF05719">
    <property type="entry name" value="GPP34"/>
    <property type="match status" value="1"/>
</dbReference>
<reference evidence="5" key="2">
    <citation type="submission" date="2021-04" db="EMBL/GenBank/DDBJ databases">
        <authorList>
            <person name="Gilroy R."/>
        </authorList>
    </citation>
    <scope>NUCLEOTIDE SEQUENCE</scope>
    <source>
        <strain evidence="5">ChiSjej3B21-8574</strain>
    </source>
</reference>
<evidence type="ECO:0000256" key="3">
    <source>
        <dbReference type="ARBA" id="ARBA00023121"/>
    </source>
</evidence>
<comment type="subcellular location">
    <subcellularLocation>
        <location evidence="1">Golgi apparatus membrane</location>
        <topology evidence="1">Peripheral membrane protein</topology>
        <orientation evidence="1">Cytoplasmic side</orientation>
    </subcellularLocation>
</comment>
<dbReference type="Proteomes" id="UP000823904">
    <property type="component" value="Unassembled WGS sequence"/>
</dbReference>
<reference evidence="5" key="1">
    <citation type="journal article" date="2021" name="PeerJ">
        <title>Extensive microbial diversity within the chicken gut microbiome revealed by metagenomics and culture.</title>
        <authorList>
            <person name="Gilroy R."/>
            <person name="Ravi A."/>
            <person name="Getino M."/>
            <person name="Pursley I."/>
            <person name="Horton D.L."/>
            <person name="Alikhan N.F."/>
            <person name="Baker D."/>
            <person name="Gharbi K."/>
            <person name="Hall N."/>
            <person name="Watson M."/>
            <person name="Adriaenssens E.M."/>
            <person name="Foster-Nyarko E."/>
            <person name="Jarju S."/>
            <person name="Secka A."/>
            <person name="Antonio M."/>
            <person name="Oren A."/>
            <person name="Chaudhuri R.R."/>
            <person name="La Ragione R."/>
            <person name="Hildebrand F."/>
            <person name="Pallen M.J."/>
        </authorList>
    </citation>
    <scope>NUCLEOTIDE SEQUENCE</scope>
    <source>
        <strain evidence="5">ChiSjej3B21-8574</strain>
    </source>
</reference>
<evidence type="ECO:0000256" key="2">
    <source>
        <dbReference type="ARBA" id="ARBA00023034"/>
    </source>
</evidence>
<evidence type="ECO:0000256" key="1">
    <source>
        <dbReference type="ARBA" id="ARBA00004255"/>
    </source>
</evidence>
<dbReference type="Gene3D" id="1.10.3630.10">
    <property type="entry name" value="yeast vps74-n-term truncation variant domain like"/>
    <property type="match status" value="1"/>
</dbReference>
<proteinExistence type="predicted"/>
<keyword evidence="4" id="KW-0472">Membrane</keyword>